<dbReference type="Gene3D" id="3.30.360.10">
    <property type="entry name" value="Dihydrodipicolinate Reductase, domain 2"/>
    <property type="match status" value="1"/>
</dbReference>
<sequence>MIKIMMHGCCGHMGQVISELVEKDPEAEITVGVDIADKGNTSYPVYTDLSACQEDVDVVIDFSSAKAVDALLDYCGERKLPLVLCTTGLSEEQLARVEETAKKTAVLKSANMSLGINTLLKLIQEAARVLATAGFDMEIVERHHRLKLDAPSGTALALADSLNEAMGNEYKYVYDRSQKREMRSDKEIGISAVRGGTIVGEHEVIFAGPDEVIEFKHTAYSKAVFGKGAVEAAKFLAGKPAGRYDMADVIEG</sequence>
<evidence type="ECO:0000313" key="13">
    <source>
        <dbReference type="EMBL" id="MET3749537.1"/>
    </source>
</evidence>
<feature type="active site" description="Proton donor" evidence="9">
    <location>
        <position position="147"/>
    </location>
</feature>
<evidence type="ECO:0000256" key="3">
    <source>
        <dbReference type="ARBA" id="ARBA00022605"/>
    </source>
</evidence>
<feature type="binding site" evidence="9">
    <location>
        <begin position="8"/>
        <end position="13"/>
    </location>
    <ligand>
        <name>NAD(+)</name>
        <dbReference type="ChEBI" id="CHEBI:57540"/>
    </ligand>
</feature>
<dbReference type="PANTHER" id="PTHR20836:SF7">
    <property type="entry name" value="4-HYDROXY-TETRAHYDRODIPICOLINATE REDUCTASE"/>
    <property type="match status" value="1"/>
</dbReference>
<gene>
    <name evidence="9" type="primary">dapB</name>
    <name evidence="13" type="ORF">ABID24_000771</name>
</gene>
<comment type="similarity">
    <text evidence="1 9">Belongs to the DapB family.</text>
</comment>
<comment type="caution">
    <text evidence="9">Was originally thought to be a dihydrodipicolinate reductase (DHDPR), catalyzing the conversion of dihydrodipicolinate to tetrahydrodipicolinate. However, it was shown in E.coli that the substrate of the enzymatic reaction is not dihydrodipicolinate (DHDP) but in fact (2S,4S)-4-hydroxy-2,3,4,5-tetrahydrodipicolinic acid (HTPA), the product released by the DapA-catalyzed reaction.</text>
</comment>
<proteinExistence type="inferred from homology"/>
<evidence type="ECO:0000256" key="5">
    <source>
        <dbReference type="ARBA" id="ARBA00022915"/>
    </source>
</evidence>
<dbReference type="EMBL" id="JBEPMJ010000004">
    <property type="protein sequence ID" value="MET3749537.1"/>
    <property type="molecule type" value="Genomic_DNA"/>
</dbReference>
<evidence type="ECO:0000256" key="4">
    <source>
        <dbReference type="ARBA" id="ARBA00022857"/>
    </source>
</evidence>
<feature type="domain" description="Dihydrodipicolinate reductase C-terminal" evidence="12">
    <location>
        <begin position="115"/>
        <end position="250"/>
    </location>
</feature>
<evidence type="ECO:0000313" key="14">
    <source>
        <dbReference type="Proteomes" id="UP001549106"/>
    </source>
</evidence>
<dbReference type="InterPro" id="IPR022664">
    <property type="entry name" value="DapB_N_CS"/>
</dbReference>
<evidence type="ECO:0000259" key="12">
    <source>
        <dbReference type="Pfam" id="PF05173"/>
    </source>
</evidence>
<dbReference type="EC" id="1.17.1.8" evidence="9 10"/>
<feature type="binding site" evidence="9">
    <location>
        <position position="38"/>
    </location>
    <ligand>
        <name>NADP(+)</name>
        <dbReference type="ChEBI" id="CHEBI:58349"/>
    </ligand>
</feature>
<evidence type="ECO:0000256" key="2">
    <source>
        <dbReference type="ARBA" id="ARBA00022490"/>
    </source>
</evidence>
<comment type="pathway">
    <text evidence="9">Amino-acid biosynthesis; L-lysine biosynthesis via DAP pathway; (S)-tetrahydrodipicolinate from L-aspartate: step 4/4.</text>
</comment>
<feature type="active site" description="Proton donor/acceptor" evidence="9">
    <location>
        <position position="143"/>
    </location>
</feature>
<dbReference type="PIRSF" id="PIRSF000161">
    <property type="entry name" value="DHPR"/>
    <property type="match status" value="1"/>
</dbReference>
<keyword evidence="5 9" id="KW-0220">Diaminopimelate biosynthesis</keyword>
<dbReference type="InterPro" id="IPR000846">
    <property type="entry name" value="DapB_N"/>
</dbReference>
<feature type="binding site" evidence="9">
    <location>
        <begin position="109"/>
        <end position="112"/>
    </location>
    <ligand>
        <name>NAD(+)</name>
        <dbReference type="ChEBI" id="CHEBI:57540"/>
    </ligand>
</feature>
<dbReference type="NCBIfam" id="TIGR00036">
    <property type="entry name" value="dapB"/>
    <property type="match status" value="1"/>
</dbReference>
<dbReference type="SUPFAM" id="SSF51735">
    <property type="entry name" value="NAD(P)-binding Rossmann-fold domains"/>
    <property type="match status" value="1"/>
</dbReference>
<feature type="binding site" evidence="9">
    <location>
        <begin position="85"/>
        <end position="87"/>
    </location>
    <ligand>
        <name>NAD(+)</name>
        <dbReference type="ChEBI" id="CHEBI:57540"/>
    </ligand>
</feature>
<feature type="domain" description="Dihydrodipicolinate reductase N-terminal" evidence="11">
    <location>
        <begin position="2"/>
        <end position="112"/>
    </location>
</feature>
<comment type="catalytic activity">
    <reaction evidence="9">
        <text>(S)-2,3,4,5-tetrahydrodipicolinate + NAD(+) + H2O = (2S,4S)-4-hydroxy-2,3,4,5-tetrahydrodipicolinate + NADH + H(+)</text>
        <dbReference type="Rhea" id="RHEA:35323"/>
        <dbReference type="ChEBI" id="CHEBI:15377"/>
        <dbReference type="ChEBI" id="CHEBI:15378"/>
        <dbReference type="ChEBI" id="CHEBI:16845"/>
        <dbReference type="ChEBI" id="CHEBI:57540"/>
        <dbReference type="ChEBI" id="CHEBI:57945"/>
        <dbReference type="ChEBI" id="CHEBI:67139"/>
        <dbReference type="EC" id="1.17.1.8"/>
    </reaction>
</comment>
<comment type="subunit">
    <text evidence="9">Homotetramer.</text>
</comment>
<evidence type="ECO:0000256" key="8">
    <source>
        <dbReference type="ARBA" id="ARBA00023154"/>
    </source>
</evidence>
<reference evidence="13 14" key="1">
    <citation type="submission" date="2024-06" db="EMBL/GenBank/DDBJ databases">
        <title>Genomic Encyclopedia of Type Strains, Phase IV (KMG-IV): sequencing the most valuable type-strain genomes for metagenomic binning, comparative biology and taxonomic classification.</title>
        <authorList>
            <person name="Goeker M."/>
        </authorList>
    </citation>
    <scope>NUCLEOTIDE SEQUENCE [LARGE SCALE GENOMIC DNA]</scope>
    <source>
        <strain evidence="13 14">DSM 29492</strain>
    </source>
</reference>
<dbReference type="Proteomes" id="UP001549106">
    <property type="component" value="Unassembled WGS sequence"/>
</dbReference>
<keyword evidence="7 9" id="KW-0520">NAD</keyword>
<keyword evidence="6 9" id="KW-0560">Oxidoreductase</keyword>
<dbReference type="PROSITE" id="PS01298">
    <property type="entry name" value="DAPB"/>
    <property type="match status" value="1"/>
</dbReference>
<evidence type="ECO:0000256" key="9">
    <source>
        <dbReference type="HAMAP-Rule" id="MF_00102"/>
    </source>
</evidence>
<comment type="subcellular location">
    <subcellularLocation>
        <location evidence="9">Cytoplasm</location>
    </subcellularLocation>
</comment>
<keyword evidence="14" id="KW-1185">Reference proteome</keyword>
<dbReference type="RefSeq" id="WP_138270160.1">
    <property type="nucleotide sequence ID" value="NZ_BAABXN010000001.1"/>
</dbReference>
<organism evidence="13 14">
    <name type="scientific">Blautia caecimuris</name>
    <dbReference type="NCBI Taxonomy" id="1796615"/>
    <lineage>
        <taxon>Bacteria</taxon>
        <taxon>Bacillati</taxon>
        <taxon>Bacillota</taxon>
        <taxon>Clostridia</taxon>
        <taxon>Lachnospirales</taxon>
        <taxon>Lachnospiraceae</taxon>
        <taxon>Blautia</taxon>
    </lineage>
</organism>
<evidence type="ECO:0000259" key="11">
    <source>
        <dbReference type="Pfam" id="PF01113"/>
    </source>
</evidence>
<comment type="caution">
    <text evidence="13">The sequence shown here is derived from an EMBL/GenBank/DDBJ whole genome shotgun (WGS) entry which is preliminary data.</text>
</comment>
<evidence type="ECO:0000256" key="1">
    <source>
        <dbReference type="ARBA" id="ARBA00006642"/>
    </source>
</evidence>
<dbReference type="GO" id="GO:0008839">
    <property type="term" value="F:4-hydroxy-tetrahydrodipicolinate reductase"/>
    <property type="evidence" value="ECO:0007669"/>
    <property type="project" value="UniProtKB-EC"/>
</dbReference>
<accession>A0ABV2M212</accession>
<feature type="binding site" evidence="9">
    <location>
        <position position="37"/>
    </location>
    <ligand>
        <name>NAD(+)</name>
        <dbReference type="ChEBI" id="CHEBI:57540"/>
    </ligand>
</feature>
<comment type="function">
    <text evidence="9">Catalyzes the conversion of 4-hydroxy-tetrahydrodipicolinate (HTPA) to tetrahydrodipicolinate.</text>
</comment>
<dbReference type="Pfam" id="PF05173">
    <property type="entry name" value="DapB_C"/>
    <property type="match status" value="1"/>
</dbReference>
<keyword evidence="2 9" id="KW-0963">Cytoplasm</keyword>
<dbReference type="HAMAP" id="MF_00102">
    <property type="entry name" value="DapB"/>
    <property type="match status" value="1"/>
</dbReference>
<dbReference type="PANTHER" id="PTHR20836">
    <property type="entry name" value="DIHYDRODIPICOLINATE REDUCTASE"/>
    <property type="match status" value="1"/>
</dbReference>
<dbReference type="Gene3D" id="3.40.50.720">
    <property type="entry name" value="NAD(P)-binding Rossmann-like Domain"/>
    <property type="match status" value="1"/>
</dbReference>
<comment type="catalytic activity">
    <reaction evidence="9">
        <text>(S)-2,3,4,5-tetrahydrodipicolinate + NADP(+) + H2O = (2S,4S)-4-hydroxy-2,3,4,5-tetrahydrodipicolinate + NADPH + H(+)</text>
        <dbReference type="Rhea" id="RHEA:35331"/>
        <dbReference type="ChEBI" id="CHEBI:15377"/>
        <dbReference type="ChEBI" id="CHEBI:15378"/>
        <dbReference type="ChEBI" id="CHEBI:16845"/>
        <dbReference type="ChEBI" id="CHEBI:57783"/>
        <dbReference type="ChEBI" id="CHEBI:58349"/>
        <dbReference type="ChEBI" id="CHEBI:67139"/>
        <dbReference type="EC" id="1.17.1.8"/>
    </reaction>
</comment>
<dbReference type="SUPFAM" id="SSF55347">
    <property type="entry name" value="Glyceraldehyde-3-phosphate dehydrogenase-like, C-terminal domain"/>
    <property type="match status" value="1"/>
</dbReference>
<feature type="binding site" evidence="9">
    <location>
        <position position="144"/>
    </location>
    <ligand>
        <name>(S)-2,3,4,5-tetrahydrodipicolinate</name>
        <dbReference type="ChEBI" id="CHEBI:16845"/>
    </ligand>
</feature>
<name>A0ABV2M212_9FIRM</name>
<evidence type="ECO:0000256" key="7">
    <source>
        <dbReference type="ARBA" id="ARBA00023027"/>
    </source>
</evidence>
<dbReference type="InterPro" id="IPR023940">
    <property type="entry name" value="DHDPR_bac"/>
</dbReference>
<keyword evidence="8 9" id="KW-0457">Lysine biosynthesis</keyword>
<feature type="binding site" evidence="9">
    <location>
        <begin position="153"/>
        <end position="154"/>
    </location>
    <ligand>
        <name>(S)-2,3,4,5-tetrahydrodipicolinate</name>
        <dbReference type="ChEBI" id="CHEBI:16845"/>
    </ligand>
</feature>
<evidence type="ECO:0000256" key="10">
    <source>
        <dbReference type="NCBIfam" id="TIGR00036"/>
    </source>
</evidence>
<evidence type="ECO:0000256" key="6">
    <source>
        <dbReference type="ARBA" id="ARBA00023002"/>
    </source>
</evidence>
<dbReference type="CDD" id="cd02274">
    <property type="entry name" value="DHDPR_N"/>
    <property type="match status" value="1"/>
</dbReference>
<keyword evidence="3 9" id="KW-0028">Amino-acid biosynthesis</keyword>
<dbReference type="InterPro" id="IPR036291">
    <property type="entry name" value="NAD(P)-bd_dom_sf"/>
</dbReference>
<keyword evidence="4 9" id="KW-0521">NADP</keyword>
<dbReference type="InterPro" id="IPR022663">
    <property type="entry name" value="DapB_C"/>
</dbReference>
<dbReference type="Pfam" id="PF01113">
    <property type="entry name" value="DapB_N"/>
    <property type="match status" value="1"/>
</dbReference>
<protein>
    <recommendedName>
        <fullName evidence="9 10">4-hydroxy-tetrahydrodipicolinate reductase</fullName>
        <shortName evidence="9">HTPA reductase</shortName>
        <ecNumber evidence="9 10">1.17.1.8</ecNumber>
    </recommendedName>
</protein>